<keyword evidence="5" id="KW-1185">Reference proteome</keyword>
<dbReference type="InterPro" id="IPR016155">
    <property type="entry name" value="Mopterin_synth/thiamin_S_b"/>
</dbReference>
<dbReference type="Proteomes" id="UP001620597">
    <property type="component" value="Unassembled WGS sequence"/>
</dbReference>
<dbReference type="CDD" id="cd00754">
    <property type="entry name" value="Ubl_MoaD"/>
    <property type="match status" value="1"/>
</dbReference>
<comment type="similarity">
    <text evidence="2">Belongs to the MoaD family.</text>
</comment>
<organism evidence="4 5">
    <name type="scientific">Oceanobacter antarcticus</name>
    <dbReference type="NCBI Taxonomy" id="3133425"/>
    <lineage>
        <taxon>Bacteria</taxon>
        <taxon>Pseudomonadati</taxon>
        <taxon>Pseudomonadota</taxon>
        <taxon>Gammaproteobacteria</taxon>
        <taxon>Oceanospirillales</taxon>
        <taxon>Oceanospirillaceae</taxon>
        <taxon>Oceanobacter</taxon>
    </lineage>
</organism>
<dbReference type="PANTHER" id="PTHR33359">
    <property type="entry name" value="MOLYBDOPTERIN SYNTHASE SULFUR CARRIER SUBUNIT"/>
    <property type="match status" value="1"/>
</dbReference>
<dbReference type="Gene3D" id="3.10.20.30">
    <property type="match status" value="1"/>
</dbReference>
<dbReference type="PANTHER" id="PTHR33359:SF1">
    <property type="entry name" value="MOLYBDOPTERIN SYNTHASE SULFUR CARRIER SUBUNIT"/>
    <property type="match status" value="1"/>
</dbReference>
<dbReference type="InterPro" id="IPR012675">
    <property type="entry name" value="Beta-grasp_dom_sf"/>
</dbReference>
<protein>
    <recommendedName>
        <fullName evidence="3">Molybdopterin synthase sulfur carrier subunit</fullName>
    </recommendedName>
</protein>
<evidence type="ECO:0000256" key="1">
    <source>
        <dbReference type="ARBA" id="ARBA00022741"/>
    </source>
</evidence>
<proteinExistence type="inferred from homology"/>
<reference evidence="4 5" key="1">
    <citation type="submission" date="2024-03" db="EMBL/GenBank/DDBJ databases">
        <title>High-quality draft genome sequence of Oceanobacter sp. wDCs-4.</title>
        <authorList>
            <person name="Dong C."/>
        </authorList>
    </citation>
    <scope>NUCLEOTIDE SEQUENCE [LARGE SCALE GENOMIC DNA]</scope>
    <source>
        <strain evidence="5">wDCs-4</strain>
    </source>
</reference>
<dbReference type="InterPro" id="IPR003749">
    <property type="entry name" value="ThiS/MoaD-like"/>
</dbReference>
<comment type="caution">
    <text evidence="4">The sequence shown here is derived from an EMBL/GenBank/DDBJ whole genome shotgun (WGS) entry which is preliminary data.</text>
</comment>
<dbReference type="RefSeq" id="WP_416206140.1">
    <property type="nucleotide sequence ID" value="NZ_JBBKTX010000013.1"/>
</dbReference>
<dbReference type="InterPro" id="IPR044672">
    <property type="entry name" value="MOCS2A"/>
</dbReference>
<dbReference type="SUPFAM" id="SSF54285">
    <property type="entry name" value="MoaD/ThiS"/>
    <property type="match status" value="1"/>
</dbReference>
<evidence type="ECO:0000313" key="5">
    <source>
        <dbReference type="Proteomes" id="UP001620597"/>
    </source>
</evidence>
<evidence type="ECO:0000256" key="3">
    <source>
        <dbReference type="ARBA" id="ARBA00024247"/>
    </source>
</evidence>
<sequence>MIQVLLFARLRDQLGAPVVNLTLSTPATVQDLRQALQQQFAEHADSLAAGQALVAINQSLINDETAVIHNGDEVALFPPMTGG</sequence>
<keyword evidence="1" id="KW-0547">Nucleotide-binding</keyword>
<dbReference type="NCBIfam" id="TIGR01682">
    <property type="entry name" value="moaD"/>
    <property type="match status" value="1"/>
</dbReference>
<dbReference type="EMBL" id="JBBKTX010000013">
    <property type="protein sequence ID" value="MFK4753054.1"/>
    <property type="molecule type" value="Genomic_DNA"/>
</dbReference>
<evidence type="ECO:0000256" key="2">
    <source>
        <dbReference type="ARBA" id="ARBA00024200"/>
    </source>
</evidence>
<dbReference type="Pfam" id="PF02597">
    <property type="entry name" value="ThiS"/>
    <property type="match status" value="1"/>
</dbReference>
<gene>
    <name evidence="4" type="primary">moaD</name>
    <name evidence="4" type="ORF">WG929_11590</name>
</gene>
<evidence type="ECO:0000313" key="4">
    <source>
        <dbReference type="EMBL" id="MFK4753054.1"/>
    </source>
</evidence>
<accession>A0ABW8NJG0</accession>
<name>A0ABW8NJG0_9GAMM</name>